<protein>
    <submittedName>
        <fullName evidence="2">Uncharacterized protein</fullName>
    </submittedName>
</protein>
<proteinExistence type="predicted"/>
<sequence>MHRCQRRVEALQAAAGDAFSAAVQRCSPKPFSKFLTEPNWTLIGQEKKIFFSSADPVQITWLGRVCGVVAKKRQCALVGRFSPSIGVYSKIYCRIGSEHSREAKPGVALLSLHLQPGDQGQTIEAGLDKALSEEEDSIFEALPATMQRRPASLTPSAAETRR</sequence>
<dbReference type="Proteomes" id="UP000054821">
    <property type="component" value="Unassembled WGS sequence"/>
</dbReference>
<evidence type="ECO:0000313" key="2">
    <source>
        <dbReference type="EMBL" id="PON22290.1"/>
    </source>
</evidence>
<reference evidence="2 3" key="1">
    <citation type="journal article" date="2016" name="Genome Announc.">
        <title>Draft Whole-Genome Sequence of Trichoderma gamsii T6085, a Promising Biocontrol Agent of Fusarium Head Blight on Wheat.</title>
        <authorList>
            <person name="Baroncelli R."/>
            <person name="Zapparata A."/>
            <person name="Piaggeschi G."/>
            <person name="Sarrocco S."/>
            <person name="Vannacci G."/>
        </authorList>
    </citation>
    <scope>NUCLEOTIDE SEQUENCE [LARGE SCALE GENOMIC DNA]</scope>
    <source>
        <strain evidence="2 3">T6085</strain>
    </source>
</reference>
<accession>A0A2P4ZDC1</accession>
<evidence type="ECO:0000313" key="3">
    <source>
        <dbReference type="Proteomes" id="UP000054821"/>
    </source>
</evidence>
<dbReference type="RefSeq" id="XP_024404833.1">
    <property type="nucleotide sequence ID" value="XM_024550405.1"/>
</dbReference>
<feature type="region of interest" description="Disordered" evidence="1">
    <location>
        <begin position="140"/>
        <end position="162"/>
    </location>
</feature>
<organism evidence="2 3">
    <name type="scientific">Trichoderma gamsii</name>
    <dbReference type="NCBI Taxonomy" id="398673"/>
    <lineage>
        <taxon>Eukaryota</taxon>
        <taxon>Fungi</taxon>
        <taxon>Dikarya</taxon>
        <taxon>Ascomycota</taxon>
        <taxon>Pezizomycotina</taxon>
        <taxon>Sordariomycetes</taxon>
        <taxon>Hypocreomycetidae</taxon>
        <taxon>Hypocreales</taxon>
        <taxon>Hypocreaceae</taxon>
        <taxon>Trichoderma</taxon>
    </lineage>
</organism>
<evidence type="ECO:0000256" key="1">
    <source>
        <dbReference type="SAM" id="MobiDB-lite"/>
    </source>
</evidence>
<dbReference type="AlphaFoldDB" id="A0A2P4ZDC1"/>
<gene>
    <name evidence="2" type="ORF">TGAM01_v208773</name>
</gene>
<dbReference type="GeneID" id="36347799"/>
<comment type="caution">
    <text evidence="2">The sequence shown here is derived from an EMBL/GenBank/DDBJ whole genome shotgun (WGS) entry which is preliminary data.</text>
</comment>
<feature type="compositionally biased region" description="Polar residues" evidence="1">
    <location>
        <begin position="153"/>
        <end position="162"/>
    </location>
</feature>
<keyword evidence="3" id="KW-1185">Reference proteome</keyword>
<dbReference type="EMBL" id="JPDN02000039">
    <property type="protein sequence ID" value="PON22290.1"/>
    <property type="molecule type" value="Genomic_DNA"/>
</dbReference>
<name>A0A2P4ZDC1_9HYPO</name>